<protein>
    <submittedName>
        <fullName evidence="3">MucR family transcriptional regulator</fullName>
    </submittedName>
</protein>
<dbReference type="Pfam" id="PF05443">
    <property type="entry name" value="ROS_MUCR"/>
    <property type="match status" value="1"/>
</dbReference>
<dbReference type="InterPro" id="IPR008807">
    <property type="entry name" value="ROS_MUCR"/>
</dbReference>
<gene>
    <name evidence="3" type="ORF">WJT86_11850</name>
</gene>
<dbReference type="InterPro" id="IPR041920">
    <property type="entry name" value="ROS/MUCR_sf"/>
</dbReference>
<feature type="region of interest" description="Disordered" evidence="2">
    <location>
        <begin position="62"/>
        <end position="92"/>
    </location>
</feature>
<keyword evidence="4" id="KW-1185">Reference proteome</keyword>
<sequence>MSTPPAVPVEQSLSDDRIICLEDGTVHKSLKRYLAVKYNMTPDQYRKKWNLPDNYPMVAPALSRRRSDVARHTRPHASRRADKRRSTMPGFA</sequence>
<feature type="compositionally biased region" description="Basic residues" evidence="2">
    <location>
        <begin position="72"/>
        <end position="83"/>
    </location>
</feature>
<comment type="similarity">
    <text evidence="1">Belongs to the ros/MucR family.</text>
</comment>
<evidence type="ECO:0000313" key="4">
    <source>
        <dbReference type="Proteomes" id="UP001418637"/>
    </source>
</evidence>
<dbReference type="Gene3D" id="1.10.10.1550">
    <property type="entry name" value="ROS/MUCR transcriptional regulator protein"/>
    <property type="match status" value="1"/>
</dbReference>
<reference evidence="3 4" key="1">
    <citation type="submission" date="2024-04" db="EMBL/GenBank/DDBJ databases">
        <title>A novel species isolated from cricket.</title>
        <authorList>
            <person name="Wang H.-C."/>
        </authorList>
    </citation>
    <scope>NUCLEOTIDE SEQUENCE [LARGE SCALE GENOMIC DNA]</scope>
    <source>
        <strain evidence="3 4">WL0021</strain>
    </source>
</reference>
<evidence type="ECO:0000313" key="3">
    <source>
        <dbReference type="EMBL" id="MEN3931748.1"/>
    </source>
</evidence>
<dbReference type="Proteomes" id="UP001418637">
    <property type="component" value="Unassembled WGS sequence"/>
</dbReference>
<dbReference type="EMBL" id="JBBYXI010000006">
    <property type="protein sequence ID" value="MEN3931748.1"/>
    <property type="molecule type" value="Genomic_DNA"/>
</dbReference>
<organism evidence="3 4">
    <name type="scientific">Hohaiivirga grylli</name>
    <dbReference type="NCBI Taxonomy" id="3133970"/>
    <lineage>
        <taxon>Bacteria</taxon>
        <taxon>Pseudomonadati</taxon>
        <taxon>Pseudomonadota</taxon>
        <taxon>Alphaproteobacteria</taxon>
        <taxon>Hyphomicrobiales</taxon>
        <taxon>Methylobacteriaceae</taxon>
        <taxon>Hohaiivirga</taxon>
    </lineage>
</organism>
<evidence type="ECO:0000256" key="1">
    <source>
        <dbReference type="ARBA" id="ARBA00007031"/>
    </source>
</evidence>
<dbReference type="RefSeq" id="WP_346337796.1">
    <property type="nucleotide sequence ID" value="NZ_JBBYXI010000006.1"/>
</dbReference>
<accession>A0ABV0BMD8</accession>
<proteinExistence type="inferred from homology"/>
<name>A0ABV0BMD8_9HYPH</name>
<evidence type="ECO:0000256" key="2">
    <source>
        <dbReference type="SAM" id="MobiDB-lite"/>
    </source>
</evidence>
<comment type="caution">
    <text evidence="3">The sequence shown here is derived from an EMBL/GenBank/DDBJ whole genome shotgun (WGS) entry which is preliminary data.</text>
</comment>